<comment type="catalytic activity">
    <reaction evidence="1">
        <text>Hydrolysis of DNA containing ring-opened 7-methylguanine residues, releasing 2,6-diamino-4-hydroxy-5-(N-methyl)formamidopyrimidine.</text>
        <dbReference type="EC" id="3.2.2.23"/>
    </reaction>
</comment>
<evidence type="ECO:0000256" key="11">
    <source>
        <dbReference type="ARBA" id="ARBA00023268"/>
    </source>
</evidence>
<comment type="similarity">
    <text evidence="2">Belongs to the FPG family.</text>
</comment>
<dbReference type="PROSITE" id="PS51066">
    <property type="entry name" value="ZF_FPG_2"/>
    <property type="match status" value="1"/>
</dbReference>
<evidence type="ECO:0000256" key="3">
    <source>
        <dbReference type="ARBA" id="ARBA00022723"/>
    </source>
</evidence>
<keyword evidence="12" id="KW-0326">Glycosidase</keyword>
<evidence type="ECO:0000313" key="16">
    <source>
        <dbReference type="EMBL" id="GAA4449792.1"/>
    </source>
</evidence>
<keyword evidence="7" id="KW-0862">Zinc</keyword>
<keyword evidence="11" id="KW-0511">Multifunctional enzyme</keyword>
<dbReference type="PANTHER" id="PTHR22993">
    <property type="entry name" value="FORMAMIDOPYRIMIDINE-DNA GLYCOSYLASE"/>
    <property type="match status" value="1"/>
</dbReference>
<evidence type="ECO:0000256" key="6">
    <source>
        <dbReference type="ARBA" id="ARBA00022801"/>
    </source>
</evidence>
<evidence type="ECO:0000259" key="15">
    <source>
        <dbReference type="PROSITE" id="PS51068"/>
    </source>
</evidence>
<evidence type="ECO:0000313" key="17">
    <source>
        <dbReference type="Proteomes" id="UP001501410"/>
    </source>
</evidence>
<protein>
    <submittedName>
        <fullName evidence="16">Endonuclease</fullName>
    </submittedName>
</protein>
<keyword evidence="16" id="KW-0255">Endonuclease</keyword>
<dbReference type="Pfam" id="PF06831">
    <property type="entry name" value="H2TH"/>
    <property type="match status" value="1"/>
</dbReference>
<dbReference type="Gene3D" id="1.10.8.50">
    <property type="match status" value="1"/>
</dbReference>
<evidence type="ECO:0000256" key="2">
    <source>
        <dbReference type="ARBA" id="ARBA00009409"/>
    </source>
</evidence>
<feature type="domain" description="Formamidopyrimidine-DNA glycosylase catalytic" evidence="15">
    <location>
        <begin position="2"/>
        <end position="89"/>
    </location>
</feature>
<dbReference type="SMART" id="SM00898">
    <property type="entry name" value="Fapy_DNA_glyco"/>
    <property type="match status" value="1"/>
</dbReference>
<dbReference type="Pfam" id="PF01149">
    <property type="entry name" value="Fapy_DNA_glyco"/>
    <property type="match status" value="1"/>
</dbReference>
<dbReference type="InterPro" id="IPR035937">
    <property type="entry name" value="FPG_N"/>
</dbReference>
<evidence type="ECO:0000256" key="12">
    <source>
        <dbReference type="ARBA" id="ARBA00023295"/>
    </source>
</evidence>
<dbReference type="PROSITE" id="PS51068">
    <property type="entry name" value="FPG_CAT"/>
    <property type="match status" value="1"/>
</dbReference>
<keyword evidence="3" id="KW-0479">Metal-binding</keyword>
<dbReference type="CDD" id="cd08974">
    <property type="entry name" value="BaFpgNei_N_2"/>
    <property type="match status" value="1"/>
</dbReference>
<keyword evidence="6" id="KW-0378">Hydrolase</keyword>
<keyword evidence="16" id="KW-0540">Nuclease</keyword>
<proteinExistence type="inferred from homology"/>
<keyword evidence="17" id="KW-1185">Reference proteome</keyword>
<reference evidence="17" key="1">
    <citation type="journal article" date="2019" name="Int. J. Syst. Evol. Microbiol.">
        <title>The Global Catalogue of Microorganisms (GCM) 10K type strain sequencing project: providing services to taxonomists for standard genome sequencing and annotation.</title>
        <authorList>
            <consortium name="The Broad Institute Genomics Platform"/>
            <consortium name="The Broad Institute Genome Sequencing Center for Infectious Disease"/>
            <person name="Wu L."/>
            <person name="Ma J."/>
        </authorList>
    </citation>
    <scope>NUCLEOTIDE SEQUENCE [LARGE SCALE GENOMIC DNA]</scope>
    <source>
        <strain evidence="17">JCM 31921</strain>
    </source>
</reference>
<dbReference type="Gene3D" id="3.20.190.10">
    <property type="entry name" value="MutM-like, N-terminal"/>
    <property type="match status" value="1"/>
</dbReference>
<keyword evidence="5 13" id="KW-0863">Zinc-finger</keyword>
<dbReference type="InterPro" id="IPR010979">
    <property type="entry name" value="Ribosomal_uS13-like_H2TH"/>
</dbReference>
<dbReference type="InterPro" id="IPR000214">
    <property type="entry name" value="Znf_DNA_glyclase/AP_lyase"/>
</dbReference>
<keyword evidence="4" id="KW-0227">DNA damage</keyword>
<organism evidence="16 17">
    <name type="scientific">Rurimicrobium arvi</name>
    <dbReference type="NCBI Taxonomy" id="2049916"/>
    <lineage>
        <taxon>Bacteria</taxon>
        <taxon>Pseudomonadati</taxon>
        <taxon>Bacteroidota</taxon>
        <taxon>Chitinophagia</taxon>
        <taxon>Chitinophagales</taxon>
        <taxon>Chitinophagaceae</taxon>
        <taxon>Rurimicrobium</taxon>
    </lineage>
</organism>
<dbReference type="SUPFAM" id="SSF81624">
    <property type="entry name" value="N-terminal domain of MutM-like DNA repair proteins"/>
    <property type="match status" value="1"/>
</dbReference>
<evidence type="ECO:0000259" key="14">
    <source>
        <dbReference type="PROSITE" id="PS51066"/>
    </source>
</evidence>
<dbReference type="InterPro" id="IPR012319">
    <property type="entry name" value="FPG_cat"/>
</dbReference>
<keyword evidence="9" id="KW-0234">DNA repair</keyword>
<dbReference type="SUPFAM" id="SSF46946">
    <property type="entry name" value="S13-like H2TH domain"/>
    <property type="match status" value="1"/>
</dbReference>
<evidence type="ECO:0000256" key="9">
    <source>
        <dbReference type="ARBA" id="ARBA00023204"/>
    </source>
</evidence>
<dbReference type="GO" id="GO:0004519">
    <property type="term" value="F:endonuclease activity"/>
    <property type="evidence" value="ECO:0007669"/>
    <property type="project" value="UniProtKB-KW"/>
</dbReference>
<comment type="caution">
    <text evidence="16">The sequence shown here is derived from an EMBL/GenBank/DDBJ whole genome shotgun (WGS) entry which is preliminary data.</text>
</comment>
<evidence type="ECO:0000256" key="13">
    <source>
        <dbReference type="PROSITE-ProRule" id="PRU00391"/>
    </source>
</evidence>
<evidence type="ECO:0000256" key="1">
    <source>
        <dbReference type="ARBA" id="ARBA00001668"/>
    </source>
</evidence>
<evidence type="ECO:0000256" key="7">
    <source>
        <dbReference type="ARBA" id="ARBA00022833"/>
    </source>
</evidence>
<evidence type="ECO:0000256" key="10">
    <source>
        <dbReference type="ARBA" id="ARBA00023239"/>
    </source>
</evidence>
<evidence type="ECO:0000256" key="4">
    <source>
        <dbReference type="ARBA" id="ARBA00022763"/>
    </source>
</evidence>
<keyword evidence="10" id="KW-0456">Lyase</keyword>
<accession>A0ABP8MIN6</accession>
<sequence>MPEGPSIVILKELVQQFANKKVIAVSGNAKLDIDRAKDQKVIAFRSWGKHFLICFKGWAFRVHLLMFGSYRINEEKDTQPRLSLIFPNGSLNLYSCSVKIIEGDLSDTYDWSADIMSDEWDPKAAVKKLREHKEMLLCDALLDQEIFSGSGNIIKNEVLFRERLHPANEAGWLKPKQLSSLVKAVHDYAFDFLKWKKEYTLKSHWQIHTRKECPRCKLPAHKEYMGKTHRRTFFCTNCQLLHQP</sequence>
<dbReference type="PANTHER" id="PTHR22993:SF9">
    <property type="entry name" value="FORMAMIDOPYRIMIDINE-DNA GLYCOSYLASE"/>
    <property type="match status" value="1"/>
</dbReference>
<evidence type="ECO:0000256" key="5">
    <source>
        <dbReference type="ARBA" id="ARBA00022771"/>
    </source>
</evidence>
<dbReference type="RefSeq" id="WP_344822274.1">
    <property type="nucleotide sequence ID" value="NZ_BAABEZ010000002.1"/>
</dbReference>
<name>A0ABP8MIN6_9BACT</name>
<dbReference type="Proteomes" id="UP001501410">
    <property type="component" value="Unassembled WGS sequence"/>
</dbReference>
<feature type="domain" description="FPG-type" evidence="14">
    <location>
        <begin position="206"/>
        <end position="240"/>
    </location>
</feature>
<dbReference type="SMART" id="SM01232">
    <property type="entry name" value="H2TH"/>
    <property type="match status" value="1"/>
</dbReference>
<keyword evidence="8" id="KW-0238">DNA-binding</keyword>
<gene>
    <name evidence="16" type="ORF">GCM10023092_04660</name>
</gene>
<evidence type="ECO:0000256" key="8">
    <source>
        <dbReference type="ARBA" id="ARBA00023125"/>
    </source>
</evidence>
<dbReference type="InterPro" id="IPR015886">
    <property type="entry name" value="H2TH_FPG"/>
</dbReference>
<dbReference type="EMBL" id="BAABEZ010000002">
    <property type="protein sequence ID" value="GAA4449792.1"/>
    <property type="molecule type" value="Genomic_DNA"/>
</dbReference>